<sequence length="133" mass="14119">LSWALSVSSIADQGLSSPPCPGALPRACPGSFGEAFPPARSCQHGQCRVQVHLAAGKTKYSRMAAKCKGVSDETTTGVHRLKEMAAKGELLFPTINVNDCVTKSKSDKVYGCRHSLPDDIMRATDVMIGASVR</sequence>
<name>A0ABN9THJ5_9DINO</name>
<dbReference type="InterPro" id="IPR000043">
    <property type="entry name" value="Adenosylhomocysteinase-like"/>
</dbReference>
<dbReference type="InterPro" id="IPR042172">
    <property type="entry name" value="Adenosylhomocyst_ase-like_sf"/>
</dbReference>
<feature type="non-terminal residue" evidence="1">
    <location>
        <position position="1"/>
    </location>
</feature>
<comment type="caution">
    <text evidence="1">The sequence shown here is derived from an EMBL/GenBank/DDBJ whole genome shotgun (WGS) entry which is preliminary data.</text>
</comment>
<evidence type="ECO:0000313" key="2">
    <source>
        <dbReference type="Proteomes" id="UP001189429"/>
    </source>
</evidence>
<reference evidence="1" key="1">
    <citation type="submission" date="2023-10" db="EMBL/GenBank/DDBJ databases">
        <authorList>
            <person name="Chen Y."/>
            <person name="Shah S."/>
            <person name="Dougan E. K."/>
            <person name="Thang M."/>
            <person name="Chan C."/>
        </authorList>
    </citation>
    <scope>NUCLEOTIDE SEQUENCE [LARGE SCALE GENOMIC DNA]</scope>
</reference>
<evidence type="ECO:0000313" key="1">
    <source>
        <dbReference type="EMBL" id="CAK0845369.1"/>
    </source>
</evidence>
<organism evidence="1 2">
    <name type="scientific">Prorocentrum cordatum</name>
    <dbReference type="NCBI Taxonomy" id="2364126"/>
    <lineage>
        <taxon>Eukaryota</taxon>
        <taxon>Sar</taxon>
        <taxon>Alveolata</taxon>
        <taxon>Dinophyceae</taxon>
        <taxon>Prorocentrales</taxon>
        <taxon>Prorocentraceae</taxon>
        <taxon>Prorocentrum</taxon>
    </lineage>
</organism>
<keyword evidence="2" id="KW-1185">Reference proteome</keyword>
<protein>
    <submittedName>
        <fullName evidence="1">Uncharacterized protein</fullName>
    </submittedName>
</protein>
<dbReference type="SUPFAM" id="SSF52283">
    <property type="entry name" value="Formate/glycerate dehydrogenase catalytic domain-like"/>
    <property type="match status" value="1"/>
</dbReference>
<dbReference type="Pfam" id="PF05221">
    <property type="entry name" value="AdoHcyase"/>
    <property type="match status" value="1"/>
</dbReference>
<dbReference type="Proteomes" id="UP001189429">
    <property type="component" value="Unassembled WGS sequence"/>
</dbReference>
<dbReference type="PANTHER" id="PTHR23420:SF0">
    <property type="entry name" value="ADENOSYLHOMOCYSTEINASE"/>
    <property type="match status" value="1"/>
</dbReference>
<proteinExistence type="predicted"/>
<dbReference type="Gene3D" id="3.40.50.1480">
    <property type="entry name" value="Adenosylhomocysteinase-like"/>
    <property type="match status" value="1"/>
</dbReference>
<gene>
    <name evidence="1" type="ORF">PCOR1329_LOCUS39182</name>
</gene>
<dbReference type="EMBL" id="CAUYUJ010014732">
    <property type="protein sequence ID" value="CAK0845369.1"/>
    <property type="molecule type" value="Genomic_DNA"/>
</dbReference>
<accession>A0ABN9THJ5</accession>
<dbReference type="PANTHER" id="PTHR23420">
    <property type="entry name" value="ADENOSYLHOMOCYSTEINASE"/>
    <property type="match status" value="1"/>
</dbReference>